<organism evidence="3 4">
    <name type="scientific">Roseomonas marmotae</name>
    <dbReference type="NCBI Taxonomy" id="2768161"/>
    <lineage>
        <taxon>Bacteria</taxon>
        <taxon>Pseudomonadati</taxon>
        <taxon>Pseudomonadota</taxon>
        <taxon>Alphaproteobacteria</taxon>
        <taxon>Acetobacterales</taxon>
        <taxon>Roseomonadaceae</taxon>
        <taxon>Roseomonas</taxon>
    </lineage>
</organism>
<comment type="similarity">
    <text evidence="1">Belongs to the phosphate/phosphite/phosphonate binding protein family.</text>
</comment>
<name>A0ABS3K6J8_9PROT</name>
<sequence length="336" mass="36875">MPATRRQILRLAPALAGLSWPGRASAEDKPAPRLRRSADADVVFPAAGRRAWAEQVPHLNIVLMGGENETDRLARFEGYRALMQQTFGVPVRTLPASDYAGAIQAFDAKQVEIASLGSTAYAAAWMETNGGVEPLVVPEEEDGSIYYRAVMVARAKSGITDLAGMKGHSLAWADVNSSSGYLVPRAALRRQGVDIDRYFSRTGFAGGHEQAVVAVLQKQYDACCTWASGLGDESQGFTRGNLRAMVQKGMLDMKDVRIVWTSEPIATGPITVRADLPEACKEDLKLFFLALPKAHPDIYQQITRGPGTGYREGRQEDYDIFIAMRREEAAARRRRD</sequence>
<evidence type="ECO:0000256" key="1">
    <source>
        <dbReference type="ARBA" id="ARBA00007162"/>
    </source>
</evidence>
<dbReference type="PANTHER" id="PTHR35841:SF1">
    <property type="entry name" value="PHOSPHONATES-BINDING PERIPLASMIC PROTEIN"/>
    <property type="match status" value="1"/>
</dbReference>
<dbReference type="RefSeq" id="WP_207444707.1">
    <property type="nucleotide sequence ID" value="NZ_CP061091.1"/>
</dbReference>
<dbReference type="NCBIfam" id="TIGR01098">
    <property type="entry name" value="3A0109s03R"/>
    <property type="match status" value="1"/>
</dbReference>
<dbReference type="Proteomes" id="UP001518990">
    <property type="component" value="Unassembled WGS sequence"/>
</dbReference>
<keyword evidence="4" id="KW-1185">Reference proteome</keyword>
<evidence type="ECO:0000256" key="2">
    <source>
        <dbReference type="ARBA" id="ARBA00022729"/>
    </source>
</evidence>
<keyword evidence="2" id="KW-0732">Signal</keyword>
<evidence type="ECO:0000313" key="4">
    <source>
        <dbReference type="Proteomes" id="UP001518990"/>
    </source>
</evidence>
<dbReference type="CDD" id="cd01071">
    <property type="entry name" value="PBP2_PhnD_like"/>
    <property type="match status" value="1"/>
</dbReference>
<dbReference type="SUPFAM" id="SSF53850">
    <property type="entry name" value="Periplasmic binding protein-like II"/>
    <property type="match status" value="1"/>
</dbReference>
<proteinExistence type="inferred from homology"/>
<dbReference type="EMBL" id="JACTNF010000001">
    <property type="protein sequence ID" value="MBO1073079.1"/>
    <property type="molecule type" value="Genomic_DNA"/>
</dbReference>
<dbReference type="InterPro" id="IPR005770">
    <property type="entry name" value="PhnD"/>
</dbReference>
<gene>
    <name evidence="3" type="primary">phnD</name>
    <name evidence="3" type="ORF">IAI60_00490</name>
</gene>
<dbReference type="Pfam" id="PF12974">
    <property type="entry name" value="Phosphonate-bd"/>
    <property type="match status" value="1"/>
</dbReference>
<accession>A0ABS3K6J8</accession>
<evidence type="ECO:0000313" key="3">
    <source>
        <dbReference type="EMBL" id="MBO1073079.1"/>
    </source>
</evidence>
<dbReference type="Gene3D" id="3.40.190.10">
    <property type="entry name" value="Periplasmic binding protein-like II"/>
    <property type="match status" value="2"/>
</dbReference>
<dbReference type="PANTHER" id="PTHR35841">
    <property type="entry name" value="PHOSPHONATES-BINDING PERIPLASMIC PROTEIN"/>
    <property type="match status" value="1"/>
</dbReference>
<protein>
    <submittedName>
        <fullName evidence="3">Phosphate/phosphite/phosphonate ABC transporter substrate-binding protein</fullName>
    </submittedName>
</protein>
<reference evidence="3 4" key="1">
    <citation type="submission" date="2020-09" db="EMBL/GenBank/DDBJ databases">
        <title>Roseomonas.</title>
        <authorList>
            <person name="Zhu W."/>
        </authorList>
    </citation>
    <scope>NUCLEOTIDE SEQUENCE [LARGE SCALE GENOMIC DNA]</scope>
    <source>
        <strain evidence="3 4">1311</strain>
    </source>
</reference>
<comment type="caution">
    <text evidence="3">The sequence shown here is derived from an EMBL/GenBank/DDBJ whole genome shotgun (WGS) entry which is preliminary data.</text>
</comment>